<evidence type="ECO:0000259" key="2">
    <source>
        <dbReference type="Pfam" id="PF04069"/>
    </source>
</evidence>
<name>A0A4R0IZS1_9ACTN</name>
<dbReference type="AlphaFoldDB" id="A0A4R0IZS1"/>
<dbReference type="Pfam" id="PF04069">
    <property type="entry name" value="OpuAC"/>
    <property type="match status" value="1"/>
</dbReference>
<evidence type="ECO:0000256" key="1">
    <source>
        <dbReference type="SAM" id="SignalP"/>
    </source>
</evidence>
<dbReference type="GO" id="GO:0043190">
    <property type="term" value="C:ATP-binding cassette (ABC) transporter complex"/>
    <property type="evidence" value="ECO:0007669"/>
    <property type="project" value="InterPro"/>
</dbReference>
<dbReference type="Proteomes" id="UP000294225">
    <property type="component" value="Unassembled WGS sequence"/>
</dbReference>
<dbReference type="PROSITE" id="PS51257">
    <property type="entry name" value="PROKAR_LIPOPROTEIN"/>
    <property type="match status" value="1"/>
</dbReference>
<organism evidence="3 4">
    <name type="scientific">Kribbella speibonae</name>
    <dbReference type="NCBI Taxonomy" id="1572660"/>
    <lineage>
        <taxon>Bacteria</taxon>
        <taxon>Bacillati</taxon>
        <taxon>Actinomycetota</taxon>
        <taxon>Actinomycetes</taxon>
        <taxon>Propionibacteriales</taxon>
        <taxon>Kribbellaceae</taxon>
        <taxon>Kribbella</taxon>
    </lineage>
</organism>
<dbReference type="RefSeq" id="WP_131496927.1">
    <property type="nucleotide sequence ID" value="NZ_SJKC01000002.1"/>
</dbReference>
<feature type="signal peptide" evidence="1">
    <location>
        <begin position="1"/>
        <end position="20"/>
    </location>
</feature>
<evidence type="ECO:0000313" key="3">
    <source>
        <dbReference type="EMBL" id="TCC38194.1"/>
    </source>
</evidence>
<feature type="domain" description="ABC-type glycine betaine transport system substrate-binding" evidence="2">
    <location>
        <begin position="50"/>
        <end position="318"/>
    </location>
</feature>
<dbReference type="CDD" id="cd13611">
    <property type="entry name" value="PBP2_YehZ"/>
    <property type="match status" value="1"/>
</dbReference>
<accession>A0A4R0IZS1</accession>
<sequence>MKRLVAAASALLLVLSGALSGCGLGTSGGFVPTGALQGPLAEVKSLDGLKIAIGSKSFQEQLILGKIAAILMRSAGANVQDLTNMPGSDTSRQAMIQDQIQMAWEYTGTAWISYLGHDTGIPDKQQQYDAVRKEDAQKYGLIWLKPAPMNNSYGFAMTRKESERLHVTKLSQVESLPVKERTFCVESEFANRNDGFEPMLKHYGIPLGSGVPRDNIRTLDTGAVYAATNKGDCRFGEIFTTDGRIKSLDLVVLQDDKKYFPAYNVAPVISKKVLDEYPQLRELLQPVSDKLTDEVLIELNAQVDVDGREPADVAMDWLVKEGFVSRD</sequence>
<dbReference type="GO" id="GO:0022857">
    <property type="term" value="F:transmembrane transporter activity"/>
    <property type="evidence" value="ECO:0007669"/>
    <property type="project" value="InterPro"/>
</dbReference>
<dbReference type="InterPro" id="IPR007210">
    <property type="entry name" value="ABC_Gly_betaine_transp_sub-bd"/>
</dbReference>
<reference evidence="3 4" key="1">
    <citation type="submission" date="2019-02" db="EMBL/GenBank/DDBJ databases">
        <title>Kribbella capetownensis sp. nov. and Kribbella speibonae sp. nov., isolated from soil.</title>
        <authorList>
            <person name="Curtis S.M."/>
            <person name="Norton I."/>
            <person name="Everest G.J."/>
            <person name="Meyers P.R."/>
        </authorList>
    </citation>
    <scope>NUCLEOTIDE SEQUENCE [LARGE SCALE GENOMIC DNA]</scope>
    <source>
        <strain evidence="3 4">YM55</strain>
    </source>
</reference>
<gene>
    <name evidence="3" type="ORF">E0H92_17255</name>
</gene>
<proteinExistence type="predicted"/>
<dbReference type="Gene3D" id="3.40.190.10">
    <property type="entry name" value="Periplasmic binding protein-like II"/>
    <property type="match status" value="1"/>
</dbReference>
<keyword evidence="1" id="KW-0732">Signal</keyword>
<protein>
    <submittedName>
        <fullName evidence="3">Glycine betaine ABC transporter substrate-binding protein</fullName>
    </submittedName>
</protein>
<feature type="chain" id="PRO_5020970060" evidence="1">
    <location>
        <begin position="21"/>
        <end position="327"/>
    </location>
</feature>
<evidence type="ECO:0000313" key="4">
    <source>
        <dbReference type="Proteomes" id="UP000294225"/>
    </source>
</evidence>
<dbReference type="Gene3D" id="3.40.190.120">
    <property type="entry name" value="Osmoprotection protein (prox), domain 2"/>
    <property type="match status" value="1"/>
</dbReference>
<dbReference type="SUPFAM" id="SSF53850">
    <property type="entry name" value="Periplasmic binding protein-like II"/>
    <property type="match status" value="1"/>
</dbReference>
<comment type="caution">
    <text evidence="3">The sequence shown here is derived from an EMBL/GenBank/DDBJ whole genome shotgun (WGS) entry which is preliminary data.</text>
</comment>
<dbReference type="EMBL" id="SJKC01000002">
    <property type="protein sequence ID" value="TCC38194.1"/>
    <property type="molecule type" value="Genomic_DNA"/>
</dbReference>